<dbReference type="EMBL" id="HBUF01358642">
    <property type="protein sequence ID" value="CAG6719335.1"/>
    <property type="molecule type" value="Transcribed_RNA"/>
</dbReference>
<dbReference type="EMBL" id="HBUF01358649">
    <property type="protein sequence ID" value="CAG6719343.1"/>
    <property type="molecule type" value="Transcribed_RNA"/>
</dbReference>
<dbReference type="AlphaFoldDB" id="A0A8D8Y3F1"/>
<evidence type="ECO:0000313" key="1">
    <source>
        <dbReference type="EMBL" id="CAG6719338.1"/>
    </source>
</evidence>
<reference evidence="1" key="1">
    <citation type="submission" date="2021-05" db="EMBL/GenBank/DDBJ databases">
        <authorList>
            <person name="Alioto T."/>
            <person name="Alioto T."/>
            <person name="Gomez Garrido J."/>
        </authorList>
    </citation>
    <scope>NUCLEOTIDE SEQUENCE</scope>
</reference>
<dbReference type="EMBL" id="HBUF01358643">
    <property type="protein sequence ID" value="CAG6719336.1"/>
    <property type="molecule type" value="Transcribed_RNA"/>
</dbReference>
<dbReference type="EMBL" id="HBUF01358647">
    <property type="protein sequence ID" value="CAG6719341.1"/>
    <property type="molecule type" value="Transcribed_RNA"/>
</dbReference>
<accession>A0A8D8Y3F1</accession>
<name>A0A8D8Y3F1_9HEMI</name>
<proteinExistence type="predicted"/>
<dbReference type="EMBL" id="HBUF01358650">
    <property type="protein sequence ID" value="CAG6719344.1"/>
    <property type="molecule type" value="Transcribed_RNA"/>
</dbReference>
<sequence>MFDILAQVRNLYTGGNAGIFRFDLWTSPTLCKCEPSATQNYRCRYSLYTLNSKNTGKLSENKESKKKRKRNNYKDRYIIKIDCTRKYNYFNLIVNPLQSLQPT</sequence>
<dbReference type="EMBL" id="HBUF01358646">
    <property type="protein sequence ID" value="CAG6719339.1"/>
    <property type="molecule type" value="Transcribed_RNA"/>
</dbReference>
<dbReference type="EMBL" id="HBUF01358648">
    <property type="protein sequence ID" value="CAG6719342.1"/>
    <property type="molecule type" value="Transcribed_RNA"/>
</dbReference>
<dbReference type="EMBL" id="HBUF01358645">
    <property type="protein sequence ID" value="CAG6719338.1"/>
    <property type="molecule type" value="Transcribed_RNA"/>
</dbReference>
<protein>
    <submittedName>
        <fullName evidence="1">Uncharacterized protein</fullName>
    </submittedName>
</protein>
<dbReference type="EMBL" id="HBUF01358644">
    <property type="protein sequence ID" value="CAG6719337.1"/>
    <property type="molecule type" value="Transcribed_RNA"/>
</dbReference>
<organism evidence="1">
    <name type="scientific">Cacopsylla melanoneura</name>
    <dbReference type="NCBI Taxonomy" id="428564"/>
    <lineage>
        <taxon>Eukaryota</taxon>
        <taxon>Metazoa</taxon>
        <taxon>Ecdysozoa</taxon>
        <taxon>Arthropoda</taxon>
        <taxon>Hexapoda</taxon>
        <taxon>Insecta</taxon>
        <taxon>Pterygota</taxon>
        <taxon>Neoptera</taxon>
        <taxon>Paraneoptera</taxon>
        <taxon>Hemiptera</taxon>
        <taxon>Sternorrhyncha</taxon>
        <taxon>Psylloidea</taxon>
        <taxon>Psyllidae</taxon>
        <taxon>Psyllinae</taxon>
        <taxon>Cacopsylla</taxon>
    </lineage>
</organism>